<accession>A0A3G9GT55</accession>
<reference evidence="3" key="1">
    <citation type="journal article" date="2017" name="Biotechnol. Biofuels">
        <title>Evaluation of environmental bacterial communities as a factor affecting the growth of duckweed Lemna minor.</title>
        <authorList>
            <person name="Ishizawa H."/>
            <person name="Kuroda M."/>
            <person name="Morikawa M."/>
            <person name="Ike M."/>
        </authorList>
    </citation>
    <scope>NUCLEOTIDE SEQUENCE [LARGE SCALE GENOMIC DNA]</scope>
    <source>
        <strain evidence="3">H3</strain>
    </source>
</reference>
<evidence type="ECO:0000259" key="1">
    <source>
        <dbReference type="PROSITE" id="PS51186"/>
    </source>
</evidence>
<evidence type="ECO:0000313" key="3">
    <source>
        <dbReference type="Proteomes" id="UP000198290"/>
    </source>
</evidence>
<name>A0A3G9GT55_9NEIS</name>
<dbReference type="AlphaFoldDB" id="A0A3G9GT55"/>
<dbReference type="STRING" id="332411.VI06_10585"/>
<dbReference type="EMBL" id="AP018823">
    <property type="protein sequence ID" value="BBF88062.1"/>
    <property type="molecule type" value="Genomic_DNA"/>
</dbReference>
<feature type="domain" description="N-acetyltransferase" evidence="1">
    <location>
        <begin position="57"/>
        <end position="212"/>
    </location>
</feature>
<keyword evidence="2" id="KW-0067">ATP-binding</keyword>
<protein>
    <submittedName>
        <fullName evidence="2">Protein export cytoplasm protein SecA ATPase RNA helicase</fullName>
    </submittedName>
</protein>
<keyword evidence="2" id="KW-0547">Nucleotide-binding</keyword>
<dbReference type="GO" id="GO:0005737">
    <property type="term" value="C:cytoplasm"/>
    <property type="evidence" value="ECO:0007669"/>
    <property type="project" value="TreeGrafter"/>
</dbReference>
<dbReference type="InterPro" id="IPR051908">
    <property type="entry name" value="Ribosomal_N-acetyltransferase"/>
</dbReference>
<dbReference type="FunFam" id="3.40.630.30:FF:000047">
    <property type="entry name" value="Acetyltransferase, GNAT family"/>
    <property type="match status" value="1"/>
</dbReference>
<organism evidence="2 3">
    <name type="scientific">Aquitalea magnusonii</name>
    <dbReference type="NCBI Taxonomy" id="332411"/>
    <lineage>
        <taxon>Bacteria</taxon>
        <taxon>Pseudomonadati</taxon>
        <taxon>Pseudomonadota</taxon>
        <taxon>Betaproteobacteria</taxon>
        <taxon>Neisseriales</taxon>
        <taxon>Chromobacteriaceae</taxon>
        <taxon>Aquitalea</taxon>
    </lineage>
</organism>
<dbReference type="InterPro" id="IPR016181">
    <property type="entry name" value="Acyl_CoA_acyltransferase"/>
</dbReference>
<keyword evidence="2" id="KW-0347">Helicase</keyword>
<dbReference type="GO" id="GO:1990189">
    <property type="term" value="F:protein N-terminal-serine acetyltransferase activity"/>
    <property type="evidence" value="ECO:0007669"/>
    <property type="project" value="TreeGrafter"/>
</dbReference>
<dbReference type="PROSITE" id="PS51186">
    <property type="entry name" value="GNAT"/>
    <property type="match status" value="1"/>
</dbReference>
<dbReference type="KEGG" id="amah:DLM_4514"/>
<dbReference type="Gene3D" id="3.40.630.30">
    <property type="match status" value="1"/>
</dbReference>
<reference evidence="2 3" key="2">
    <citation type="journal article" date="2017" name="Genome Announc.">
        <title>Draft genome sequence of Aquitalea magnusonii strain H3, a plant growth-promoting bacterium of duckweed Lemna minor.</title>
        <authorList>
            <person name="Ishizawa H."/>
            <person name="Kuroda M."/>
            <person name="Ike M."/>
        </authorList>
    </citation>
    <scope>NUCLEOTIDE SEQUENCE [LARGE SCALE GENOMIC DNA]</scope>
    <source>
        <strain evidence="2 3">H3</strain>
    </source>
</reference>
<proteinExistence type="predicted"/>
<dbReference type="OrthoDB" id="5295305at2"/>
<dbReference type="GO" id="GO:0004386">
    <property type="term" value="F:helicase activity"/>
    <property type="evidence" value="ECO:0007669"/>
    <property type="project" value="UniProtKB-KW"/>
</dbReference>
<dbReference type="Proteomes" id="UP000198290">
    <property type="component" value="Chromosome"/>
</dbReference>
<keyword evidence="3" id="KW-1185">Reference proteome</keyword>
<dbReference type="PANTHER" id="PTHR43441">
    <property type="entry name" value="RIBOSOMAL-PROTEIN-SERINE ACETYLTRANSFERASE"/>
    <property type="match status" value="1"/>
</dbReference>
<gene>
    <name evidence="2" type="ORF">DLM_4514</name>
</gene>
<keyword evidence="2" id="KW-0378">Hydrolase</keyword>
<evidence type="ECO:0000313" key="2">
    <source>
        <dbReference type="EMBL" id="BBF88062.1"/>
    </source>
</evidence>
<dbReference type="SUPFAM" id="SSF55729">
    <property type="entry name" value="Acyl-CoA N-acyltransferases (Nat)"/>
    <property type="match status" value="1"/>
</dbReference>
<reference evidence="3" key="3">
    <citation type="journal article" date="2017" name="Plant Physiol. Biochem.">
        <title>Differential oxidative and antioxidative response of duckweed Lemna minor toward plant growth promoting/inhibiting bacteria.</title>
        <authorList>
            <person name="Ishizawa H."/>
            <person name="Kuroda M."/>
            <person name="Morikawa M."/>
            <person name="Ike M."/>
        </authorList>
    </citation>
    <scope>NUCLEOTIDE SEQUENCE [LARGE SCALE GENOMIC DNA]</scope>
    <source>
        <strain evidence="3">H3</strain>
    </source>
</reference>
<dbReference type="GO" id="GO:0008999">
    <property type="term" value="F:protein-N-terminal-alanine acetyltransferase activity"/>
    <property type="evidence" value="ECO:0007669"/>
    <property type="project" value="TreeGrafter"/>
</dbReference>
<dbReference type="PANTHER" id="PTHR43441:SF2">
    <property type="entry name" value="FAMILY ACETYLTRANSFERASE, PUTATIVE (AFU_ORTHOLOGUE AFUA_7G00850)-RELATED"/>
    <property type="match status" value="1"/>
</dbReference>
<dbReference type="Pfam" id="PF13302">
    <property type="entry name" value="Acetyltransf_3"/>
    <property type="match status" value="1"/>
</dbReference>
<dbReference type="RefSeq" id="WP_089084395.1">
    <property type="nucleotide sequence ID" value="NZ_AP018823.1"/>
</dbReference>
<dbReference type="InterPro" id="IPR000182">
    <property type="entry name" value="GNAT_dom"/>
</dbReference>
<sequence>MSDEFIAQRLAPGEPNQFGQLHGVALPDWQACPLPQPLLMSGQYCRLEPLSVARHAAGLYAAMQADGADANWTYLGYGPFASLTDYTDWLRSMEGLSDPQFYTIIDAASGQPVGLASYLRIDAANGVIEVGHLNYSPLLQQKPAATEAMYLMMRHAFDLGYRRYEWKCNALNLPSRRAAERLGFLFEGLFRQSMVIKGRNRDTAWYSILDGEWPAVRQRLEQWLAAANFDVAGRQRVALSALMAGWRGEMAGKG</sequence>